<name>A0A0F9G7K6_9ZZZZ</name>
<feature type="non-terminal residue" evidence="1">
    <location>
        <position position="1"/>
    </location>
</feature>
<protein>
    <submittedName>
        <fullName evidence="1">Uncharacterized protein</fullName>
    </submittedName>
</protein>
<accession>A0A0F9G7K6</accession>
<dbReference type="AlphaFoldDB" id="A0A0F9G7K6"/>
<gene>
    <name evidence="1" type="ORF">LCGC14_1862100</name>
</gene>
<comment type="caution">
    <text evidence="1">The sequence shown here is derived from an EMBL/GenBank/DDBJ whole genome shotgun (WGS) entry which is preliminary data.</text>
</comment>
<dbReference type="EMBL" id="LAZR01018860">
    <property type="protein sequence ID" value="KKL94698.1"/>
    <property type="molecule type" value="Genomic_DNA"/>
</dbReference>
<evidence type="ECO:0000313" key="1">
    <source>
        <dbReference type="EMBL" id="KKL94698.1"/>
    </source>
</evidence>
<proteinExistence type="predicted"/>
<reference evidence="1" key="1">
    <citation type="journal article" date="2015" name="Nature">
        <title>Complex archaea that bridge the gap between prokaryotes and eukaryotes.</title>
        <authorList>
            <person name="Spang A."/>
            <person name="Saw J.H."/>
            <person name="Jorgensen S.L."/>
            <person name="Zaremba-Niedzwiedzka K."/>
            <person name="Martijn J."/>
            <person name="Lind A.E."/>
            <person name="van Eijk R."/>
            <person name="Schleper C."/>
            <person name="Guy L."/>
            <person name="Ettema T.J."/>
        </authorList>
    </citation>
    <scope>NUCLEOTIDE SEQUENCE</scope>
</reference>
<sequence length="95" mass="10948">LLRRSVFVLPKGKYLDLIPIFESLHESDFGKSVSFDENFKCQRIILKREGFTVSCFSSGKVMVYGLAPDKNVKDFLETVWKGFFCKKLANNALYK</sequence>
<organism evidence="1">
    <name type="scientific">marine sediment metagenome</name>
    <dbReference type="NCBI Taxonomy" id="412755"/>
    <lineage>
        <taxon>unclassified sequences</taxon>
        <taxon>metagenomes</taxon>
        <taxon>ecological metagenomes</taxon>
    </lineage>
</organism>